<reference evidence="2" key="1">
    <citation type="submission" date="2020-05" db="EMBL/GenBank/DDBJ databases">
        <title>Phylogenomic resolution of chytrid fungi.</title>
        <authorList>
            <person name="Stajich J.E."/>
            <person name="Amses K."/>
            <person name="Simmons R."/>
            <person name="Seto K."/>
            <person name="Myers J."/>
            <person name="Bonds A."/>
            <person name="Quandt C.A."/>
            <person name="Barry K."/>
            <person name="Liu P."/>
            <person name="Grigoriev I."/>
            <person name="Longcore J.E."/>
            <person name="James T.Y."/>
        </authorList>
    </citation>
    <scope>NUCLEOTIDE SEQUENCE</scope>
    <source>
        <strain evidence="2">JEL0476</strain>
    </source>
</reference>
<evidence type="ECO:0000256" key="1">
    <source>
        <dbReference type="SAM" id="Phobius"/>
    </source>
</evidence>
<sequence>MKNIVYYSNFGYYLLSILSTLIFSFSNVQFIVITWFCEDVDDRSQINIDAYVFQIIYCGLVDTILGMLLISKLSQRFLNSHQINSSPKVKKLRKEILVNLMFWIFCIWGSALLMYFAYFPLPSFKIYRNLLEILENLSLTLQTIEFCLSIPYFNHLTRLAKIVAGVDLNYDEPDRNQSKRIADFKHSKQSLKKLNISSDFTTILDTSKPESTSRYRLDCLSLNYDVDIENHEEITSR</sequence>
<organism evidence="2 3">
    <name type="scientific">Clydaea vesicula</name>
    <dbReference type="NCBI Taxonomy" id="447962"/>
    <lineage>
        <taxon>Eukaryota</taxon>
        <taxon>Fungi</taxon>
        <taxon>Fungi incertae sedis</taxon>
        <taxon>Chytridiomycota</taxon>
        <taxon>Chytridiomycota incertae sedis</taxon>
        <taxon>Chytridiomycetes</taxon>
        <taxon>Lobulomycetales</taxon>
        <taxon>Lobulomycetaceae</taxon>
        <taxon>Clydaea</taxon>
    </lineage>
</organism>
<feature type="transmembrane region" description="Helical" evidence="1">
    <location>
        <begin position="12"/>
        <end position="36"/>
    </location>
</feature>
<keyword evidence="1" id="KW-1133">Transmembrane helix</keyword>
<proteinExistence type="predicted"/>
<keyword evidence="3" id="KW-1185">Reference proteome</keyword>
<dbReference type="Proteomes" id="UP001211065">
    <property type="component" value="Unassembled WGS sequence"/>
</dbReference>
<protein>
    <submittedName>
        <fullName evidence="2">Uncharacterized protein</fullName>
    </submittedName>
</protein>
<dbReference type="EMBL" id="JADGJW010000281">
    <property type="protein sequence ID" value="KAJ3220682.1"/>
    <property type="molecule type" value="Genomic_DNA"/>
</dbReference>
<evidence type="ECO:0000313" key="3">
    <source>
        <dbReference type="Proteomes" id="UP001211065"/>
    </source>
</evidence>
<gene>
    <name evidence="2" type="ORF">HK099_004107</name>
</gene>
<accession>A0AAD5XVU0</accession>
<comment type="caution">
    <text evidence="2">The sequence shown here is derived from an EMBL/GenBank/DDBJ whole genome shotgun (WGS) entry which is preliminary data.</text>
</comment>
<feature type="transmembrane region" description="Helical" evidence="1">
    <location>
        <begin position="96"/>
        <end position="118"/>
    </location>
</feature>
<name>A0AAD5XVU0_9FUNG</name>
<dbReference type="AlphaFoldDB" id="A0AAD5XVU0"/>
<feature type="transmembrane region" description="Helical" evidence="1">
    <location>
        <begin position="48"/>
        <end position="70"/>
    </location>
</feature>
<evidence type="ECO:0000313" key="2">
    <source>
        <dbReference type="EMBL" id="KAJ3220682.1"/>
    </source>
</evidence>
<keyword evidence="1" id="KW-0812">Transmembrane</keyword>
<keyword evidence="1" id="KW-0472">Membrane</keyword>